<proteinExistence type="predicted"/>
<feature type="region of interest" description="Disordered" evidence="1">
    <location>
        <begin position="184"/>
        <end position="221"/>
    </location>
</feature>
<keyword evidence="3" id="KW-1185">Reference proteome</keyword>
<name>A0A699YVV1_HAELA</name>
<reference evidence="2 3" key="1">
    <citation type="submission" date="2020-02" db="EMBL/GenBank/DDBJ databases">
        <title>Draft genome sequence of Haematococcus lacustris strain NIES-144.</title>
        <authorList>
            <person name="Morimoto D."/>
            <person name="Nakagawa S."/>
            <person name="Yoshida T."/>
            <person name="Sawayama S."/>
        </authorList>
    </citation>
    <scope>NUCLEOTIDE SEQUENCE [LARGE SCALE GENOMIC DNA]</scope>
    <source>
        <strain evidence="2 3">NIES-144</strain>
    </source>
</reference>
<accession>A0A699YVV1</accession>
<comment type="caution">
    <text evidence="2">The sequence shown here is derived from an EMBL/GenBank/DDBJ whole genome shotgun (WGS) entry which is preliminary data.</text>
</comment>
<evidence type="ECO:0000313" key="2">
    <source>
        <dbReference type="EMBL" id="GFH13860.1"/>
    </source>
</evidence>
<feature type="compositionally biased region" description="Pro residues" evidence="1">
    <location>
        <begin position="201"/>
        <end position="210"/>
    </location>
</feature>
<dbReference type="Proteomes" id="UP000485058">
    <property type="component" value="Unassembled WGS sequence"/>
</dbReference>
<sequence length="322" mass="32369">MEQAVVVRGRCLALPVTVRLQRGLAIGPLSFSDYYAPVRDGLRCTTPALTAVPLGPDPCDSLDAAIAPELLAHLVAAARKLPAALPTSRLGPHHAAGCAQPPPGARAGFILGPGGSVRLSACLQQQLPGQHCCTPLAAEGPRGVAAGQGARQPTAHAMTLAAAAILQPPPVTFAITAFSSPAAASAAGTPGLTEPSHQHPPASPQLPLPTEPQQGARAAVGGAGEVWGIQVEAGVVLGSCPSSSRVGSRSLEEGAGVAEPEAAADSFHTHGVLASGMTQRLHVGLMPGRVQASSLVLVFTQPGLFQLQSDSEPTIEQAAAAA</sequence>
<evidence type="ECO:0000256" key="1">
    <source>
        <dbReference type="SAM" id="MobiDB-lite"/>
    </source>
</evidence>
<organism evidence="2 3">
    <name type="scientific">Haematococcus lacustris</name>
    <name type="common">Green alga</name>
    <name type="synonym">Haematococcus pluvialis</name>
    <dbReference type="NCBI Taxonomy" id="44745"/>
    <lineage>
        <taxon>Eukaryota</taxon>
        <taxon>Viridiplantae</taxon>
        <taxon>Chlorophyta</taxon>
        <taxon>core chlorophytes</taxon>
        <taxon>Chlorophyceae</taxon>
        <taxon>CS clade</taxon>
        <taxon>Chlamydomonadales</taxon>
        <taxon>Haematococcaceae</taxon>
        <taxon>Haematococcus</taxon>
    </lineage>
</organism>
<gene>
    <name evidence="2" type="ORF">HaLaN_09817</name>
</gene>
<protein>
    <submittedName>
        <fullName evidence="2">Uncharacterized protein</fullName>
    </submittedName>
</protein>
<dbReference type="AlphaFoldDB" id="A0A699YVV1"/>
<evidence type="ECO:0000313" key="3">
    <source>
        <dbReference type="Proteomes" id="UP000485058"/>
    </source>
</evidence>
<dbReference type="EMBL" id="BLLF01000660">
    <property type="protein sequence ID" value="GFH13860.1"/>
    <property type="molecule type" value="Genomic_DNA"/>
</dbReference>